<comment type="pathway">
    <text evidence="2">Cofactor biosynthesis; tetrahydrofolate biosynthesis; 2-amino-4-hydroxy-6-hydroxymethyl-7,8-dihydropteridine diphosphate from 7,8-dihydroneopterin triphosphate: step 3/4.</text>
</comment>
<dbReference type="PANTHER" id="PTHR42844">
    <property type="entry name" value="DIHYDRONEOPTERIN ALDOLASE 1-RELATED"/>
    <property type="match status" value="1"/>
</dbReference>
<dbReference type="HOGENOM" id="CLU_062068_1_0_1"/>
<evidence type="ECO:0000256" key="7">
    <source>
        <dbReference type="ARBA" id="ARBA00032903"/>
    </source>
</evidence>
<comment type="similarity">
    <text evidence="3">Belongs to the DHNA family.</text>
</comment>
<gene>
    <name evidence="9" type="ORF">ARB_05455</name>
</gene>
<dbReference type="STRING" id="663331.D4AMK2"/>
<dbReference type="RefSeq" id="XP_003016058.1">
    <property type="nucleotide sequence ID" value="XM_003016012.1"/>
</dbReference>
<dbReference type="AlphaFoldDB" id="D4AMK2"/>
<evidence type="ECO:0000313" key="9">
    <source>
        <dbReference type="EMBL" id="EFE35413.1"/>
    </source>
</evidence>
<evidence type="ECO:0000256" key="3">
    <source>
        <dbReference type="ARBA" id="ARBA00005708"/>
    </source>
</evidence>
<dbReference type="GO" id="GO:0004150">
    <property type="term" value="F:dihydroneopterin aldolase activity"/>
    <property type="evidence" value="ECO:0007669"/>
    <property type="project" value="UniProtKB-EC"/>
</dbReference>
<accession>D4AMK2</accession>
<dbReference type="GO" id="GO:0046656">
    <property type="term" value="P:folic acid biosynthetic process"/>
    <property type="evidence" value="ECO:0007669"/>
    <property type="project" value="UniProtKB-KW"/>
</dbReference>
<dbReference type="InterPro" id="IPR006157">
    <property type="entry name" value="FolB_dom"/>
</dbReference>
<evidence type="ECO:0000256" key="5">
    <source>
        <dbReference type="ARBA" id="ARBA00022909"/>
    </source>
</evidence>
<keyword evidence="6" id="KW-0456">Lyase</keyword>
<comment type="catalytic activity">
    <reaction evidence="1">
        <text>7,8-dihydroneopterin = 6-hydroxymethyl-7,8-dihydropterin + glycolaldehyde</text>
        <dbReference type="Rhea" id="RHEA:10540"/>
        <dbReference type="ChEBI" id="CHEBI:17001"/>
        <dbReference type="ChEBI" id="CHEBI:17071"/>
        <dbReference type="ChEBI" id="CHEBI:44841"/>
        <dbReference type="EC" id="4.1.2.25"/>
    </reaction>
</comment>
<dbReference type="Gene3D" id="3.30.1130.10">
    <property type="match status" value="2"/>
</dbReference>
<dbReference type="EC" id="4.1.2.25" evidence="4"/>
<dbReference type="EMBL" id="ABSU01000003">
    <property type="protein sequence ID" value="EFE35413.1"/>
    <property type="molecule type" value="Genomic_DNA"/>
</dbReference>
<evidence type="ECO:0000256" key="6">
    <source>
        <dbReference type="ARBA" id="ARBA00023239"/>
    </source>
</evidence>
<evidence type="ECO:0000256" key="1">
    <source>
        <dbReference type="ARBA" id="ARBA00001353"/>
    </source>
</evidence>
<evidence type="ECO:0000256" key="4">
    <source>
        <dbReference type="ARBA" id="ARBA00013043"/>
    </source>
</evidence>
<dbReference type="Proteomes" id="UP000008866">
    <property type="component" value="Unassembled WGS sequence"/>
</dbReference>
<proteinExistence type="inferred from homology"/>
<name>D4AMK2_ARTBC</name>
<dbReference type="SUPFAM" id="SSF55620">
    <property type="entry name" value="Tetrahydrobiopterin biosynthesis enzymes-like"/>
    <property type="match status" value="1"/>
</dbReference>
<evidence type="ECO:0000259" key="8">
    <source>
        <dbReference type="SMART" id="SM00905"/>
    </source>
</evidence>
<keyword evidence="10" id="KW-1185">Reference proteome</keyword>
<dbReference type="GeneID" id="9523966"/>
<dbReference type="eggNOG" id="KOG2544">
    <property type="taxonomic scope" value="Eukaryota"/>
</dbReference>
<comment type="caution">
    <text evidence="9">The sequence shown here is derived from an EMBL/GenBank/DDBJ whole genome shotgun (WGS) entry which is preliminary data.</text>
</comment>
<dbReference type="InterPro" id="IPR006156">
    <property type="entry name" value="Dihydroneopterin_aldolase"/>
</dbReference>
<dbReference type="InterPro" id="IPR043133">
    <property type="entry name" value="GTP-CH-I_C/QueF"/>
</dbReference>
<sequence>MPYSSNISRTMAESRCDYIQLRDVQLPVPVYFQTDAWRRTNKPQPATFSVRISYPAALISLAAENDTVGHTLNYGTLYRSIESAIISSNKDTIPDENAGDPSTRSSYSKDIVDVALTISDAAHKVLWSEIGATERDQDDAIFQDRWFTEKKEEITVDLHLPKAILRAERGLFCTLVTRRRPVKEEDNFMDFDLTVRIEGIRCACIIGVNPHEREDKQIVELALTFRRVKGKTHMIPKEYQTMVSKVAESVDKTSYETVEALATHAAKIVLVEFPLDEVTVRVEKPSALAFVAFSGLEITRAASFFGVSRRPA</sequence>
<dbReference type="GO" id="GO:0005737">
    <property type="term" value="C:cytoplasm"/>
    <property type="evidence" value="ECO:0007669"/>
    <property type="project" value="TreeGrafter"/>
</dbReference>
<reference evidence="10" key="1">
    <citation type="journal article" date="2011" name="Genome Biol.">
        <title>Comparative and functional genomics provide insights into the pathogenicity of dermatophytic fungi.</title>
        <authorList>
            <person name="Burmester A."/>
            <person name="Shelest E."/>
            <person name="Gloeckner G."/>
            <person name="Heddergott C."/>
            <person name="Schindler S."/>
            <person name="Staib P."/>
            <person name="Heidel A."/>
            <person name="Felder M."/>
            <person name="Petzold A."/>
            <person name="Szafranski K."/>
            <person name="Feuermann M."/>
            <person name="Pedruzzi I."/>
            <person name="Priebe S."/>
            <person name="Groth M."/>
            <person name="Winkler R."/>
            <person name="Li W."/>
            <person name="Kniemeyer O."/>
            <person name="Schroeckh V."/>
            <person name="Hertweck C."/>
            <person name="Hube B."/>
            <person name="White T.C."/>
            <person name="Platzer M."/>
            <person name="Guthke R."/>
            <person name="Heitman J."/>
            <person name="Woestemeyer J."/>
            <person name="Zipfel P.F."/>
            <person name="Monod M."/>
            <person name="Brakhage A.A."/>
        </authorList>
    </citation>
    <scope>NUCLEOTIDE SEQUENCE [LARGE SCALE GENOMIC DNA]</scope>
    <source>
        <strain evidence="10">ATCC MYA-4681 / CBS 112371</strain>
    </source>
</reference>
<dbReference type="KEGG" id="abe:ARB_05455"/>
<dbReference type="PANTHER" id="PTHR42844:SF1">
    <property type="entry name" value="DIHYDRONEOPTERIN ALDOLASE 1-RELATED"/>
    <property type="match status" value="1"/>
</dbReference>
<dbReference type="Pfam" id="PF02152">
    <property type="entry name" value="FolB"/>
    <property type="match status" value="1"/>
</dbReference>
<keyword evidence="5" id="KW-0289">Folate biosynthesis</keyword>
<evidence type="ECO:0000313" key="10">
    <source>
        <dbReference type="Proteomes" id="UP000008866"/>
    </source>
</evidence>
<evidence type="ECO:0000256" key="2">
    <source>
        <dbReference type="ARBA" id="ARBA00005013"/>
    </source>
</evidence>
<dbReference type="OMA" id="QLPWGST"/>
<organism evidence="9 10">
    <name type="scientific">Arthroderma benhamiae (strain ATCC MYA-4681 / CBS 112371)</name>
    <name type="common">Trichophyton mentagrophytes</name>
    <dbReference type="NCBI Taxonomy" id="663331"/>
    <lineage>
        <taxon>Eukaryota</taxon>
        <taxon>Fungi</taxon>
        <taxon>Dikarya</taxon>
        <taxon>Ascomycota</taxon>
        <taxon>Pezizomycotina</taxon>
        <taxon>Eurotiomycetes</taxon>
        <taxon>Eurotiomycetidae</taxon>
        <taxon>Onygenales</taxon>
        <taxon>Arthrodermataceae</taxon>
        <taxon>Trichophyton</taxon>
    </lineage>
</organism>
<protein>
    <recommendedName>
        <fullName evidence="4">dihydroneopterin aldolase</fullName>
        <ecNumber evidence="4">4.1.2.25</ecNumber>
    </recommendedName>
    <alternativeName>
        <fullName evidence="7">7,8-dihydroneopterin aldolase</fullName>
    </alternativeName>
</protein>
<feature type="domain" description="Dihydroneopterin aldolase/epimerase" evidence="8">
    <location>
        <begin position="195"/>
        <end position="300"/>
    </location>
</feature>
<dbReference type="SMART" id="SM00905">
    <property type="entry name" value="FolB"/>
    <property type="match status" value="1"/>
</dbReference>